<accession>A0ABS4E3N9</accession>
<dbReference type="InterPro" id="IPR036896">
    <property type="entry name" value="Avidin-like_sf"/>
</dbReference>
<dbReference type="EMBL" id="JAGGJU010000012">
    <property type="protein sequence ID" value="MBP1852531.1"/>
    <property type="molecule type" value="Genomic_DNA"/>
</dbReference>
<gene>
    <name evidence="5" type="ORF">J2Z17_003989</name>
</gene>
<evidence type="ECO:0000256" key="2">
    <source>
        <dbReference type="ARBA" id="ARBA00022525"/>
    </source>
</evidence>
<keyword evidence="3 4" id="KW-0732">Signal</keyword>
<proteinExistence type="predicted"/>
<feature type="signal peptide" evidence="4">
    <location>
        <begin position="1"/>
        <end position="21"/>
    </location>
</feature>
<comment type="subcellular location">
    <subcellularLocation>
        <location evidence="1">Secreted</location>
    </subcellularLocation>
</comment>
<dbReference type="RefSeq" id="WP_209947420.1">
    <property type="nucleotide sequence ID" value="NZ_JAGGJU010000012.1"/>
</dbReference>
<evidence type="ECO:0008006" key="7">
    <source>
        <dbReference type="Google" id="ProtNLM"/>
    </source>
</evidence>
<dbReference type="Pfam" id="PF01382">
    <property type="entry name" value="Avidin"/>
    <property type="match status" value="1"/>
</dbReference>
<dbReference type="PROSITE" id="PS51326">
    <property type="entry name" value="AVIDIN_2"/>
    <property type="match status" value="1"/>
</dbReference>
<protein>
    <recommendedName>
        <fullName evidence="7">Avidin</fullName>
    </recommendedName>
</protein>
<evidence type="ECO:0000256" key="4">
    <source>
        <dbReference type="SAM" id="SignalP"/>
    </source>
</evidence>
<sequence length="159" mass="17117">MVRQITLTLGSWLLVTASALAFSDFEPGSFKGFDSLVSTATNWQNQSGSTMTITVDGAGNVTGQYINRAANTGCMNSPYQISGRVNGNFISFSVAWSNGAENCNSVTGWTGFAKMNSNSLQIVTDWNLAYQSPSVPTIQKGSDTFTYQPTLRTTSLLKK</sequence>
<evidence type="ECO:0000256" key="1">
    <source>
        <dbReference type="ARBA" id="ARBA00004613"/>
    </source>
</evidence>
<evidence type="ECO:0000313" key="6">
    <source>
        <dbReference type="Proteomes" id="UP000759443"/>
    </source>
</evidence>
<feature type="chain" id="PRO_5045913695" description="Avidin" evidence="4">
    <location>
        <begin position="22"/>
        <end position="159"/>
    </location>
</feature>
<name>A0ABS4E3N9_9HYPH</name>
<keyword evidence="6" id="KW-1185">Reference proteome</keyword>
<comment type="caution">
    <text evidence="5">The sequence shown here is derived from an EMBL/GenBank/DDBJ whole genome shotgun (WGS) entry which is preliminary data.</text>
</comment>
<reference evidence="5 6" key="1">
    <citation type="submission" date="2021-03" db="EMBL/GenBank/DDBJ databases">
        <title>Genomic Encyclopedia of Type Strains, Phase IV (KMG-IV): sequencing the most valuable type-strain genomes for metagenomic binning, comparative biology and taxonomic classification.</title>
        <authorList>
            <person name="Goeker M."/>
        </authorList>
    </citation>
    <scope>NUCLEOTIDE SEQUENCE [LARGE SCALE GENOMIC DNA]</scope>
    <source>
        <strain evidence="5 6">DSM 21600</strain>
    </source>
</reference>
<dbReference type="Proteomes" id="UP000759443">
    <property type="component" value="Unassembled WGS sequence"/>
</dbReference>
<organism evidence="5 6">
    <name type="scientific">Rhizobium halophytocola</name>
    <dbReference type="NCBI Taxonomy" id="735519"/>
    <lineage>
        <taxon>Bacteria</taxon>
        <taxon>Pseudomonadati</taxon>
        <taxon>Pseudomonadota</taxon>
        <taxon>Alphaproteobacteria</taxon>
        <taxon>Hyphomicrobiales</taxon>
        <taxon>Rhizobiaceae</taxon>
        <taxon>Rhizobium/Agrobacterium group</taxon>
        <taxon>Rhizobium</taxon>
    </lineage>
</organism>
<dbReference type="SUPFAM" id="SSF50876">
    <property type="entry name" value="Avidin/streptavidin"/>
    <property type="match status" value="1"/>
</dbReference>
<evidence type="ECO:0000256" key="3">
    <source>
        <dbReference type="ARBA" id="ARBA00022729"/>
    </source>
</evidence>
<dbReference type="Gene3D" id="2.40.128.30">
    <property type="entry name" value="Avidin-like"/>
    <property type="match status" value="1"/>
</dbReference>
<dbReference type="InterPro" id="IPR005468">
    <property type="entry name" value="Avidin/str"/>
</dbReference>
<evidence type="ECO:0000313" key="5">
    <source>
        <dbReference type="EMBL" id="MBP1852531.1"/>
    </source>
</evidence>
<keyword evidence="2" id="KW-0964">Secreted</keyword>